<proteinExistence type="predicted"/>
<gene>
    <name evidence="1" type="ORF">AWJ07_12885</name>
</gene>
<name>A0A106C1Z7_SHEFR</name>
<accession>A0A106C1Z7</accession>
<reference evidence="1 2" key="1">
    <citation type="submission" date="2016-01" db="EMBL/GenBank/DDBJ databases">
        <title>Draft genome of the antarctic isolate Shewanella frigidimarina Ag06-30.</title>
        <authorList>
            <person name="Parmeciano Di Noto G."/>
            <person name="Vazquez S."/>
            <person name="Mac Cormack W."/>
            <person name="Iriarte A."/>
            <person name="Quiroga C."/>
        </authorList>
    </citation>
    <scope>NUCLEOTIDE SEQUENCE [LARGE SCALE GENOMIC DNA]</scope>
    <source>
        <strain evidence="1 2">Ag06-30</strain>
    </source>
</reference>
<dbReference type="EMBL" id="LRDC01000010">
    <property type="protein sequence ID" value="KVX02777.1"/>
    <property type="molecule type" value="Genomic_DNA"/>
</dbReference>
<evidence type="ECO:0000313" key="2">
    <source>
        <dbReference type="Proteomes" id="UP000055702"/>
    </source>
</evidence>
<protein>
    <recommendedName>
        <fullName evidence="3">YbjN domain-containing protein</fullName>
    </recommendedName>
</protein>
<organism evidence="1">
    <name type="scientific">Shewanella frigidimarina</name>
    <dbReference type="NCBI Taxonomy" id="56812"/>
    <lineage>
        <taxon>Bacteria</taxon>
        <taxon>Pseudomonadati</taxon>
        <taxon>Pseudomonadota</taxon>
        <taxon>Gammaproteobacteria</taxon>
        <taxon>Alteromonadales</taxon>
        <taxon>Shewanellaceae</taxon>
        <taxon>Shewanella</taxon>
    </lineage>
</organism>
<comment type="caution">
    <text evidence="1">The sequence shown here is derived from an EMBL/GenBank/DDBJ whole genome shotgun (WGS) entry which is preliminary data.</text>
</comment>
<sequence>MTYHNQEFIRPHHVSVRTMLEANGIVYLEEVGSPSAFLFEVPATNGNLSVAIRVVPIAGEVIVYSGLHIMLNRDKHELILQAIAWINTGLRRSCFELDQDRGQLVCRTTLWTGEEAPSKSALEELLRCNLDTADHYQGVFCDIVENGLEVREAVTGRQHTAGLEIS</sequence>
<evidence type="ECO:0000313" key="1">
    <source>
        <dbReference type="EMBL" id="KVX02777.1"/>
    </source>
</evidence>
<evidence type="ECO:0008006" key="3">
    <source>
        <dbReference type="Google" id="ProtNLM"/>
    </source>
</evidence>
<dbReference type="Proteomes" id="UP000055702">
    <property type="component" value="Unassembled WGS sequence"/>
</dbReference>
<dbReference type="AlphaFoldDB" id="A0A106C1Z7"/>
<dbReference type="RefSeq" id="WP_059744992.1">
    <property type="nucleotide sequence ID" value="NZ_JBOZPT010000001.1"/>
</dbReference>